<dbReference type="PANTHER" id="PTHR34928">
    <property type="entry name" value="TRANSMEMBRANE PROTEIN 217"/>
    <property type="match status" value="1"/>
</dbReference>
<dbReference type="Pfam" id="PF15049">
    <property type="entry name" value="DUF4534"/>
    <property type="match status" value="1"/>
</dbReference>
<keyword evidence="1" id="KW-0812">Transmembrane</keyword>
<dbReference type="STRING" id="42514.ENSPNAP00000014895"/>
<dbReference type="InterPro" id="IPR027862">
    <property type="entry name" value="DUF4534"/>
</dbReference>
<proteinExistence type="predicted"/>
<dbReference type="Ensembl" id="ENSPNAT00000022944.2">
    <property type="protein sequence ID" value="ENSPNAP00000014895.2"/>
    <property type="gene ID" value="ENSPNAG00000020862.2"/>
</dbReference>
<organism evidence="2 3">
    <name type="scientific">Pygocentrus nattereri</name>
    <name type="common">Red-bellied piranha</name>
    <dbReference type="NCBI Taxonomy" id="42514"/>
    <lineage>
        <taxon>Eukaryota</taxon>
        <taxon>Metazoa</taxon>
        <taxon>Chordata</taxon>
        <taxon>Craniata</taxon>
        <taxon>Vertebrata</taxon>
        <taxon>Euteleostomi</taxon>
        <taxon>Actinopterygii</taxon>
        <taxon>Neopterygii</taxon>
        <taxon>Teleostei</taxon>
        <taxon>Ostariophysi</taxon>
        <taxon>Characiformes</taxon>
        <taxon>Characoidei</taxon>
        <taxon>Pygocentrus</taxon>
    </lineage>
</organism>
<dbReference type="GeneTree" id="ENSGT00940000169704"/>
<dbReference type="PANTHER" id="PTHR34928:SF3">
    <property type="entry name" value="TRANSMEMBRANE PROTEIN 217B-RELATED"/>
    <property type="match status" value="1"/>
</dbReference>
<reference evidence="2" key="2">
    <citation type="submission" date="2025-08" db="UniProtKB">
        <authorList>
            <consortium name="Ensembl"/>
        </authorList>
    </citation>
    <scope>IDENTIFICATION</scope>
</reference>
<accession>A0A3B4CU21</accession>
<dbReference type="Proteomes" id="UP001501920">
    <property type="component" value="Chromosome 18"/>
</dbReference>
<evidence type="ECO:0000256" key="1">
    <source>
        <dbReference type="SAM" id="Phobius"/>
    </source>
</evidence>
<dbReference type="OMA" id="MVFEFGH"/>
<keyword evidence="1" id="KW-0472">Membrane</keyword>
<reference evidence="2 3" key="1">
    <citation type="submission" date="2020-10" db="EMBL/GenBank/DDBJ databases">
        <title>Pygocentrus nattereri (red-bellied piranha) genome, fPygNat1, primary haplotype.</title>
        <authorList>
            <person name="Myers G."/>
            <person name="Meyer A."/>
            <person name="Karagic N."/>
            <person name="Pippel M."/>
            <person name="Winkler S."/>
            <person name="Tracey A."/>
            <person name="Wood J."/>
            <person name="Formenti G."/>
            <person name="Howe K."/>
            <person name="Fedrigo O."/>
            <person name="Jarvis E.D."/>
        </authorList>
    </citation>
    <scope>NUCLEOTIDE SEQUENCE [LARGE SCALE GENOMIC DNA]</scope>
</reference>
<feature type="transmembrane region" description="Helical" evidence="1">
    <location>
        <begin position="107"/>
        <end position="131"/>
    </location>
</feature>
<sequence length="229" mass="25708">MKLLLANGLCGMTPDQGSLVGGMYFIVVGIMQLVFEGSHLCRATEYIAQASLNTTTDSSGNITMSYLLLPRVSFLYYYALLSLQSITLVLVMVMLAGLWFQRARVILAFAVWLVLFDVAMVILISLLQVQMSTVGLMLSPLEWYGFVCRLLGDPFWLSFVITHGLLERSGAGSRRQRGRNMMSTEKTRLKLNFHEQTYAFLSIWWISSALKGSISNICPIFPFFPMTSL</sequence>
<evidence type="ECO:0000313" key="2">
    <source>
        <dbReference type="Ensembl" id="ENSPNAP00000014895.2"/>
    </source>
</evidence>
<keyword evidence="3" id="KW-1185">Reference proteome</keyword>
<name>A0A3B4CU21_PYGNA</name>
<keyword evidence="1" id="KW-1133">Transmembrane helix</keyword>
<dbReference type="AlphaFoldDB" id="A0A3B4CU21"/>
<evidence type="ECO:0000313" key="3">
    <source>
        <dbReference type="Proteomes" id="UP001501920"/>
    </source>
</evidence>
<protein>
    <submittedName>
        <fullName evidence="2">Uncharacterized protein</fullName>
    </submittedName>
</protein>
<reference evidence="2" key="3">
    <citation type="submission" date="2025-09" db="UniProtKB">
        <authorList>
            <consortium name="Ensembl"/>
        </authorList>
    </citation>
    <scope>IDENTIFICATION</scope>
</reference>
<feature type="transmembrane region" description="Helical" evidence="1">
    <location>
        <begin position="75"/>
        <end position="100"/>
    </location>
</feature>